<protein>
    <submittedName>
        <fullName evidence="1">Uncharacterized protein</fullName>
    </submittedName>
</protein>
<evidence type="ECO:0000313" key="1">
    <source>
        <dbReference type="EMBL" id="KAH7958652.1"/>
    </source>
</evidence>
<reference evidence="1" key="1">
    <citation type="submission" date="2020-05" db="EMBL/GenBank/DDBJ databases">
        <title>Large-scale comparative analyses of tick genomes elucidate their genetic diversity and vector capacities.</title>
        <authorList>
            <person name="Jia N."/>
            <person name="Wang J."/>
            <person name="Shi W."/>
            <person name="Du L."/>
            <person name="Sun Y."/>
            <person name="Zhan W."/>
            <person name="Jiang J."/>
            <person name="Wang Q."/>
            <person name="Zhang B."/>
            <person name="Ji P."/>
            <person name="Sakyi L.B."/>
            <person name="Cui X."/>
            <person name="Yuan T."/>
            <person name="Jiang B."/>
            <person name="Yang W."/>
            <person name="Lam T.T.-Y."/>
            <person name="Chang Q."/>
            <person name="Ding S."/>
            <person name="Wang X."/>
            <person name="Zhu J."/>
            <person name="Ruan X."/>
            <person name="Zhao L."/>
            <person name="Wei J."/>
            <person name="Que T."/>
            <person name="Du C."/>
            <person name="Cheng J."/>
            <person name="Dai P."/>
            <person name="Han X."/>
            <person name="Huang E."/>
            <person name="Gao Y."/>
            <person name="Liu J."/>
            <person name="Shao H."/>
            <person name="Ye R."/>
            <person name="Li L."/>
            <person name="Wei W."/>
            <person name="Wang X."/>
            <person name="Wang C."/>
            <person name="Yang T."/>
            <person name="Huo Q."/>
            <person name="Li W."/>
            <person name="Guo W."/>
            <person name="Chen H."/>
            <person name="Zhou L."/>
            <person name="Ni X."/>
            <person name="Tian J."/>
            <person name="Zhou Y."/>
            <person name="Sheng Y."/>
            <person name="Liu T."/>
            <person name="Pan Y."/>
            <person name="Xia L."/>
            <person name="Li J."/>
            <person name="Zhao F."/>
            <person name="Cao W."/>
        </authorList>
    </citation>
    <scope>NUCLEOTIDE SEQUENCE</scope>
    <source>
        <strain evidence="1">Dsil-2018</strain>
    </source>
</reference>
<name>A0ACB8D2I3_DERSI</name>
<comment type="caution">
    <text evidence="1">The sequence shown here is derived from an EMBL/GenBank/DDBJ whole genome shotgun (WGS) entry which is preliminary data.</text>
</comment>
<proteinExistence type="predicted"/>
<dbReference type="Proteomes" id="UP000821865">
    <property type="component" value="Chromosome 3"/>
</dbReference>
<gene>
    <name evidence="1" type="ORF">HPB49_003809</name>
</gene>
<evidence type="ECO:0000313" key="2">
    <source>
        <dbReference type="Proteomes" id="UP000821865"/>
    </source>
</evidence>
<keyword evidence="2" id="KW-1185">Reference proteome</keyword>
<sequence length="148" mass="17442">MQCVTTKPLKFSGFDVLQSPEVFLERLENFCLVSGIYSAKMFSNVVPAALEGSVRLWWRLVGVFTTWKDFTQAFRVEFALIDLKRHLNEELQQRTQHPEENLEEFFYVILADYDRTGETVPEEEKVQRVRRQMHHSYKTSQKGQPLQP</sequence>
<dbReference type="EMBL" id="CM023472">
    <property type="protein sequence ID" value="KAH7958652.1"/>
    <property type="molecule type" value="Genomic_DNA"/>
</dbReference>
<accession>A0ACB8D2I3</accession>
<organism evidence="1 2">
    <name type="scientific">Dermacentor silvarum</name>
    <name type="common">Tick</name>
    <dbReference type="NCBI Taxonomy" id="543639"/>
    <lineage>
        <taxon>Eukaryota</taxon>
        <taxon>Metazoa</taxon>
        <taxon>Ecdysozoa</taxon>
        <taxon>Arthropoda</taxon>
        <taxon>Chelicerata</taxon>
        <taxon>Arachnida</taxon>
        <taxon>Acari</taxon>
        <taxon>Parasitiformes</taxon>
        <taxon>Ixodida</taxon>
        <taxon>Ixodoidea</taxon>
        <taxon>Ixodidae</taxon>
        <taxon>Rhipicephalinae</taxon>
        <taxon>Dermacentor</taxon>
    </lineage>
</organism>